<dbReference type="Gene3D" id="1.20.58.340">
    <property type="entry name" value="Magnesium transport protein CorA, transmembrane region"/>
    <property type="match status" value="1"/>
</dbReference>
<feature type="region of interest" description="Disordered" evidence="6">
    <location>
        <begin position="119"/>
        <end position="140"/>
    </location>
</feature>
<feature type="region of interest" description="Disordered" evidence="6">
    <location>
        <begin position="229"/>
        <end position="271"/>
    </location>
</feature>
<keyword evidence="10" id="KW-1185">Reference proteome</keyword>
<dbReference type="PANTHER" id="PTHR47685">
    <property type="entry name" value="MAGNESIUM TRANSPORT PROTEIN CORA"/>
    <property type="match status" value="1"/>
</dbReference>
<feature type="compositionally biased region" description="Basic and acidic residues" evidence="6">
    <location>
        <begin position="1434"/>
        <end position="1449"/>
    </location>
</feature>
<comment type="subcellular location">
    <subcellularLocation>
        <location evidence="1">Membrane</location>
        <topology evidence="1">Multi-pass membrane protein</topology>
    </subcellularLocation>
</comment>
<dbReference type="GO" id="GO:0046873">
    <property type="term" value="F:metal ion transmembrane transporter activity"/>
    <property type="evidence" value="ECO:0007669"/>
    <property type="project" value="InterPro"/>
</dbReference>
<evidence type="ECO:0000313" key="8">
    <source>
        <dbReference type="EMBL" id="EJT78388.1"/>
    </source>
</evidence>
<feature type="compositionally biased region" description="Polar residues" evidence="6">
    <location>
        <begin position="1224"/>
        <end position="1236"/>
    </location>
</feature>
<reference evidence="9" key="4">
    <citation type="journal article" date="2015" name="G3 (Bethesda)">
        <title>Genome sequences of three phytopathogenic species of the Magnaporthaceae family of fungi.</title>
        <authorList>
            <person name="Okagaki L.H."/>
            <person name="Nunes C.C."/>
            <person name="Sailsbery J."/>
            <person name="Clay B."/>
            <person name="Brown D."/>
            <person name="John T."/>
            <person name="Oh Y."/>
            <person name="Young N."/>
            <person name="Fitzgerald M."/>
            <person name="Haas B.J."/>
            <person name="Zeng Q."/>
            <person name="Young S."/>
            <person name="Adiconis X."/>
            <person name="Fan L."/>
            <person name="Levin J.Z."/>
            <person name="Mitchell T.K."/>
            <person name="Okubara P.A."/>
            <person name="Farman M.L."/>
            <person name="Kohn L.M."/>
            <person name="Birren B."/>
            <person name="Ma L.-J."/>
            <person name="Dean R.A."/>
        </authorList>
    </citation>
    <scope>NUCLEOTIDE SEQUENCE</scope>
    <source>
        <strain evidence="9">R3-111a-1</strain>
    </source>
</reference>
<protein>
    <submittedName>
        <fullName evidence="8 9">Uncharacterized protein</fullName>
    </submittedName>
</protein>
<feature type="region of interest" description="Disordered" evidence="6">
    <location>
        <begin position="1428"/>
        <end position="1510"/>
    </location>
</feature>
<evidence type="ECO:0000313" key="10">
    <source>
        <dbReference type="Proteomes" id="UP000006039"/>
    </source>
</evidence>
<dbReference type="InterPro" id="IPR045863">
    <property type="entry name" value="CorA_TM1_TM2"/>
</dbReference>
<organism evidence="8">
    <name type="scientific">Gaeumannomyces tritici (strain R3-111a-1)</name>
    <name type="common">Wheat and barley take-all root rot fungus</name>
    <name type="synonym">Gaeumannomyces graminis var. tritici</name>
    <dbReference type="NCBI Taxonomy" id="644352"/>
    <lineage>
        <taxon>Eukaryota</taxon>
        <taxon>Fungi</taxon>
        <taxon>Dikarya</taxon>
        <taxon>Ascomycota</taxon>
        <taxon>Pezizomycotina</taxon>
        <taxon>Sordariomycetes</taxon>
        <taxon>Sordariomycetidae</taxon>
        <taxon>Magnaporthales</taxon>
        <taxon>Magnaporthaceae</taxon>
        <taxon>Gaeumannomyces</taxon>
    </lineage>
</organism>
<dbReference type="SUPFAM" id="SSF144083">
    <property type="entry name" value="Magnesium transport protein CorA, transmembrane region"/>
    <property type="match status" value="1"/>
</dbReference>
<dbReference type="InterPro" id="IPR002523">
    <property type="entry name" value="MgTranspt_CorA/ZnTranspt_ZntB"/>
</dbReference>
<reference evidence="10" key="1">
    <citation type="submission" date="2010-07" db="EMBL/GenBank/DDBJ databases">
        <title>The genome sequence of Gaeumannomyces graminis var. tritici strain R3-111a-1.</title>
        <authorList>
            <consortium name="The Broad Institute Genome Sequencing Platform"/>
            <person name="Ma L.-J."/>
            <person name="Dead R."/>
            <person name="Young S."/>
            <person name="Zeng Q."/>
            <person name="Koehrsen M."/>
            <person name="Alvarado L."/>
            <person name="Berlin A."/>
            <person name="Chapman S.B."/>
            <person name="Chen Z."/>
            <person name="Freedman E."/>
            <person name="Gellesch M."/>
            <person name="Goldberg J."/>
            <person name="Griggs A."/>
            <person name="Gujja S."/>
            <person name="Heilman E.R."/>
            <person name="Heiman D."/>
            <person name="Hepburn T."/>
            <person name="Howarth C."/>
            <person name="Jen D."/>
            <person name="Larson L."/>
            <person name="Mehta T."/>
            <person name="Neiman D."/>
            <person name="Pearson M."/>
            <person name="Roberts A."/>
            <person name="Saif S."/>
            <person name="Shea T."/>
            <person name="Shenoy N."/>
            <person name="Sisk P."/>
            <person name="Stolte C."/>
            <person name="Sykes S."/>
            <person name="Walk T."/>
            <person name="White J."/>
            <person name="Yandava C."/>
            <person name="Haas B."/>
            <person name="Nusbaum C."/>
            <person name="Birren B."/>
        </authorList>
    </citation>
    <scope>NUCLEOTIDE SEQUENCE [LARGE SCALE GENOMIC DNA]</scope>
    <source>
        <strain evidence="10">R3-111a-1</strain>
    </source>
</reference>
<dbReference type="EMBL" id="GL385396">
    <property type="protein sequence ID" value="EJT78388.1"/>
    <property type="molecule type" value="Genomic_DNA"/>
</dbReference>
<reference evidence="9" key="5">
    <citation type="submission" date="2018-04" db="UniProtKB">
        <authorList>
            <consortium name="EnsemblFungi"/>
        </authorList>
    </citation>
    <scope>IDENTIFICATION</scope>
    <source>
        <strain evidence="9">R3-111a-1</strain>
    </source>
</reference>
<evidence type="ECO:0000256" key="7">
    <source>
        <dbReference type="SAM" id="Phobius"/>
    </source>
</evidence>
<dbReference type="STRING" id="644352.J3NQD2"/>
<dbReference type="eggNOG" id="KOG4177">
    <property type="taxonomic scope" value="Eukaryota"/>
</dbReference>
<dbReference type="Pfam" id="PF01544">
    <property type="entry name" value="CorA"/>
    <property type="match status" value="1"/>
</dbReference>
<feature type="transmembrane region" description="Helical" evidence="7">
    <location>
        <begin position="1359"/>
        <end position="1382"/>
    </location>
</feature>
<dbReference type="OrthoDB" id="341259at2759"/>
<dbReference type="GeneID" id="20343947"/>
<reference evidence="8" key="3">
    <citation type="submission" date="2010-09" db="EMBL/GenBank/DDBJ databases">
        <title>Annotation of Gaeumannomyces graminis var. tritici R3-111a-1.</title>
        <authorList>
            <consortium name="The Broad Institute Genome Sequencing Platform"/>
            <person name="Ma L.-J."/>
            <person name="Dead R."/>
            <person name="Young S.K."/>
            <person name="Zeng Q."/>
            <person name="Gargeya S."/>
            <person name="Fitzgerald M."/>
            <person name="Haas B."/>
            <person name="Abouelleil A."/>
            <person name="Alvarado L."/>
            <person name="Arachchi H.M."/>
            <person name="Berlin A."/>
            <person name="Brown A."/>
            <person name="Chapman S.B."/>
            <person name="Chen Z."/>
            <person name="Dunbar C."/>
            <person name="Freedman E."/>
            <person name="Gearin G."/>
            <person name="Gellesch M."/>
            <person name="Goldberg J."/>
            <person name="Griggs A."/>
            <person name="Gujja S."/>
            <person name="Heiman D."/>
            <person name="Howarth C."/>
            <person name="Larson L."/>
            <person name="Lui A."/>
            <person name="MacDonald P.J.P."/>
            <person name="Mehta T."/>
            <person name="Montmayeur A."/>
            <person name="Murphy C."/>
            <person name="Neiman D."/>
            <person name="Pearson M."/>
            <person name="Priest M."/>
            <person name="Roberts A."/>
            <person name="Saif S."/>
            <person name="Shea T."/>
            <person name="Shenoy N."/>
            <person name="Sisk P."/>
            <person name="Stolte C."/>
            <person name="Sykes S."/>
            <person name="Yandava C."/>
            <person name="Wortman J."/>
            <person name="Nusbaum C."/>
            <person name="Birren B."/>
        </authorList>
    </citation>
    <scope>NUCLEOTIDE SEQUENCE</scope>
    <source>
        <strain evidence="8">R3-111a-1</strain>
    </source>
</reference>
<dbReference type="RefSeq" id="XP_009219533.1">
    <property type="nucleotide sequence ID" value="XM_009221269.1"/>
</dbReference>
<evidence type="ECO:0000256" key="5">
    <source>
        <dbReference type="SAM" id="Coils"/>
    </source>
</evidence>
<feature type="region of interest" description="Disordered" evidence="6">
    <location>
        <begin position="826"/>
        <end position="848"/>
    </location>
</feature>
<sequence>MIILMIKKTKTVRVDHVDHFERDLESGFERAEEALHDFVGMNNCPLKSGSGKFMVQRGKCSETGKRYVRILHNGFKNIEMVEKFHVASWKSRKGWDPRLTACYDALEDATLSDHLRGKDKDKAAEASGAQAGVSAASPDGEIVTIRGPHPKGNFTLCGVRASIDDAKHRRQFTVGGVLDVGGEAFALTAWHTIWEGPGSQAKESTVEEVVEQLVGEGAVADDFDAPTIVASQSSRPGSGEGPGSGSGPDTVPLSKGDPTAQKPPQYRDVDPPEWRIGRVVRTGEEWALIRIVDQSFCLPNCIELERNDRAAGIRRYYLDGVEEPVDRERPKTVHIASGMGGAVEASISGRLSPMHLDSGKRTRVWTVTLSDGKARQLLLGDSGSWVADPVAGTIYGHIIARASNFACVLPLRTIMDEIEGSRLLPPFTSLVKVGHHWSGGLGDKYIKEALGDPVLEHPGDCTLARIIRERGSRPLISGHPWSSLPPQTIFFAVVRDFGSSVPSLEQLTATVKGLLATDRKIHPQEVKMLARDLGLPSTEEPWRFMDGISYQGDVADAYLSIRVDKRSEFLANLDERDLKRVRRELERIRKTRARFETYEDKKTMLAALRKAQREWRREVAVTLPKRYEQVKKYTTPGRQDRYAALLQRLQDHAHVWLLADLAETDSSGQGAPGVLPGGGHGPELLGPDCGFKAGAMYFQPLPGPDGVIWEGCDSNHAWFGGSKFPNQKIAAHKLLEEHEGNPLTERKGDRLRWFHFPTNNMGWIEQAMARYYGEDNVVHDRHVKPHSKMTQAERLFYRHGQLHGSGEKAPIHAKYMQSKFFLTPRGSPAATEAPAQDIKGKKPCPPPPNRTISGTHQKAMKNMALFIPYLHWETNGKRAKMVDAINHAYNMPAAKKEKSAKKTAADFVTVIQTGVKVGKSKSWQIKHSKNGAFSGEAYNPTKLGEYLMQLAWVAEAMDSEMDEQLLKENLHIRRTLYQYYFPTLDNTSERDKDQVVYRDTLRSPSTRVVMVDQLWLWVLDDHTIITSFPRRWGRNKSDPSEVHKCIRERLANNRSISSIYHLALIIIDQCSGVFFDWTETLDQKPEVINIFGSAIGYVTELTAIAHDTFWRNTLLHSRNILPSGPSPRSSLNQYRESRNTSQRYLDINTEGTLLRESRNIAEELRIMHRVFRQQLQAVKDFRRYLGQLASGEGRYGRGSAEQTVQSLVRSLADLVREETGARFRTQSPPTLTPAPTNGNGNGNGGAGGSSWFNDTLQEADILVESIESRQAEIHDLEESALRTCQQLEGLLTLKQQQASIVKAKAAFARASESVKQRRAIVAFTIVTIIFLPLGFFASFFGMNNAISTDNAWMSLKEQIGYMFGLSSIVIIIAVSITFSSWVRALLTYVIHVPILLLAEATKFRQLWDDHVVDEAELEKRNGALLDSLSRKRRDRTEQGRRKEEERAAAETRTGAGDAGGAGPPNLDGSAAASGGNVGGRGGRRGSSVFGLLSFRQRNRRNNSVDEGGGV</sequence>
<feature type="compositionally biased region" description="Low complexity" evidence="6">
    <location>
        <begin position="125"/>
        <end position="137"/>
    </location>
</feature>
<evidence type="ECO:0000256" key="4">
    <source>
        <dbReference type="ARBA" id="ARBA00023136"/>
    </source>
</evidence>
<dbReference type="HOGENOM" id="CLU_248226_0_0_1"/>
<dbReference type="Proteomes" id="UP000006039">
    <property type="component" value="Unassembled WGS sequence"/>
</dbReference>
<evidence type="ECO:0000256" key="6">
    <source>
        <dbReference type="SAM" id="MobiDB-lite"/>
    </source>
</evidence>
<name>J3NQD2_GAET3</name>
<keyword evidence="2 7" id="KW-0812">Transmembrane</keyword>
<feature type="coiled-coil region" evidence="5">
    <location>
        <begin position="571"/>
        <end position="601"/>
    </location>
</feature>
<dbReference type="GO" id="GO:0016020">
    <property type="term" value="C:membrane"/>
    <property type="evidence" value="ECO:0007669"/>
    <property type="project" value="UniProtKB-SubCell"/>
</dbReference>
<dbReference type="EnsemblFungi" id="EJT78388">
    <property type="protein sequence ID" value="EJT78388"/>
    <property type="gene ID" value="GGTG_03489"/>
</dbReference>
<feature type="compositionally biased region" description="Gly residues" evidence="6">
    <location>
        <begin position="1239"/>
        <end position="1248"/>
    </location>
</feature>
<accession>J3NQD2</accession>
<dbReference type="InterPro" id="IPR050829">
    <property type="entry name" value="CorA_MIT"/>
</dbReference>
<feature type="transmembrane region" description="Helical" evidence="7">
    <location>
        <begin position="1319"/>
        <end position="1339"/>
    </location>
</feature>
<keyword evidence="4 7" id="KW-0472">Membrane</keyword>
<evidence type="ECO:0000313" key="9">
    <source>
        <dbReference type="EnsemblFungi" id="EJT78388"/>
    </source>
</evidence>
<gene>
    <name evidence="9" type="primary">20343947</name>
    <name evidence="8" type="ORF">GGTG_03489</name>
</gene>
<evidence type="ECO:0000256" key="2">
    <source>
        <dbReference type="ARBA" id="ARBA00022692"/>
    </source>
</evidence>
<keyword evidence="5" id="KW-0175">Coiled coil</keyword>
<evidence type="ECO:0000256" key="3">
    <source>
        <dbReference type="ARBA" id="ARBA00022989"/>
    </source>
</evidence>
<proteinExistence type="predicted"/>
<reference evidence="8" key="2">
    <citation type="submission" date="2010-07" db="EMBL/GenBank/DDBJ databases">
        <authorList>
            <consortium name="The Broad Institute Genome Sequencing Platform"/>
            <consortium name="Broad Institute Genome Sequencing Center for Infectious Disease"/>
            <person name="Ma L.-J."/>
            <person name="Dead R."/>
            <person name="Young S."/>
            <person name="Zeng Q."/>
            <person name="Koehrsen M."/>
            <person name="Alvarado L."/>
            <person name="Berlin A."/>
            <person name="Chapman S.B."/>
            <person name="Chen Z."/>
            <person name="Freedman E."/>
            <person name="Gellesch M."/>
            <person name="Goldberg J."/>
            <person name="Griggs A."/>
            <person name="Gujja S."/>
            <person name="Heilman E.R."/>
            <person name="Heiman D."/>
            <person name="Hepburn T."/>
            <person name="Howarth C."/>
            <person name="Jen D."/>
            <person name="Larson L."/>
            <person name="Mehta T."/>
            <person name="Neiman D."/>
            <person name="Pearson M."/>
            <person name="Roberts A."/>
            <person name="Saif S."/>
            <person name="Shea T."/>
            <person name="Shenoy N."/>
            <person name="Sisk P."/>
            <person name="Stolte C."/>
            <person name="Sykes S."/>
            <person name="Walk T."/>
            <person name="White J."/>
            <person name="Yandava C."/>
            <person name="Haas B."/>
            <person name="Nusbaum C."/>
            <person name="Birren B."/>
        </authorList>
    </citation>
    <scope>NUCLEOTIDE SEQUENCE</scope>
    <source>
        <strain evidence="8">R3-111a-1</strain>
    </source>
</reference>
<dbReference type="VEuPathDB" id="FungiDB:GGTG_03489"/>
<dbReference type="PANTHER" id="PTHR47685:SF1">
    <property type="entry name" value="MAGNESIUM TRANSPORT PROTEIN CORA"/>
    <property type="match status" value="1"/>
</dbReference>
<evidence type="ECO:0000256" key="1">
    <source>
        <dbReference type="ARBA" id="ARBA00004141"/>
    </source>
</evidence>
<feature type="region of interest" description="Disordered" evidence="6">
    <location>
        <begin position="1221"/>
        <end position="1249"/>
    </location>
</feature>
<keyword evidence="3 7" id="KW-1133">Transmembrane helix</keyword>